<dbReference type="AlphaFoldDB" id="A0A392VZW8"/>
<organism evidence="1 2">
    <name type="scientific">Trifolium medium</name>
    <dbReference type="NCBI Taxonomy" id="97028"/>
    <lineage>
        <taxon>Eukaryota</taxon>
        <taxon>Viridiplantae</taxon>
        <taxon>Streptophyta</taxon>
        <taxon>Embryophyta</taxon>
        <taxon>Tracheophyta</taxon>
        <taxon>Spermatophyta</taxon>
        <taxon>Magnoliopsida</taxon>
        <taxon>eudicotyledons</taxon>
        <taxon>Gunneridae</taxon>
        <taxon>Pentapetalae</taxon>
        <taxon>rosids</taxon>
        <taxon>fabids</taxon>
        <taxon>Fabales</taxon>
        <taxon>Fabaceae</taxon>
        <taxon>Papilionoideae</taxon>
        <taxon>50 kb inversion clade</taxon>
        <taxon>NPAAA clade</taxon>
        <taxon>Hologalegina</taxon>
        <taxon>IRL clade</taxon>
        <taxon>Trifolieae</taxon>
        <taxon>Trifolium</taxon>
    </lineage>
</organism>
<keyword evidence="2" id="KW-1185">Reference proteome</keyword>
<reference evidence="1 2" key="1">
    <citation type="journal article" date="2018" name="Front. Plant Sci.">
        <title>Red Clover (Trifolium pratense) and Zigzag Clover (T. medium) - A Picture of Genomic Similarities and Differences.</title>
        <authorList>
            <person name="Dluhosova J."/>
            <person name="Istvanek J."/>
            <person name="Nedelnik J."/>
            <person name="Repkova J."/>
        </authorList>
    </citation>
    <scope>NUCLEOTIDE SEQUENCE [LARGE SCALE GENOMIC DNA]</scope>
    <source>
        <strain evidence="2">cv. 10/8</strain>
        <tissue evidence="1">Leaf</tissue>
    </source>
</reference>
<evidence type="ECO:0000313" key="2">
    <source>
        <dbReference type="Proteomes" id="UP000265520"/>
    </source>
</evidence>
<name>A0A392VZW8_9FABA</name>
<comment type="caution">
    <text evidence="1">The sequence shown here is derived from an EMBL/GenBank/DDBJ whole genome shotgun (WGS) entry which is preliminary data.</text>
</comment>
<accession>A0A392VZW8</accession>
<feature type="non-terminal residue" evidence="1">
    <location>
        <position position="29"/>
    </location>
</feature>
<sequence>MASFNAYAPASAGGGVPLNHIVLAFVKIP</sequence>
<protein>
    <submittedName>
        <fullName evidence="1">Uncharacterized protein</fullName>
    </submittedName>
</protein>
<dbReference type="Proteomes" id="UP000265520">
    <property type="component" value="Unassembled WGS sequence"/>
</dbReference>
<proteinExistence type="predicted"/>
<evidence type="ECO:0000313" key="1">
    <source>
        <dbReference type="EMBL" id="MCI92010.1"/>
    </source>
</evidence>
<dbReference type="EMBL" id="LXQA011288229">
    <property type="protein sequence ID" value="MCI92010.1"/>
    <property type="molecule type" value="Genomic_DNA"/>
</dbReference>